<dbReference type="RefSeq" id="WP_259543901.1">
    <property type="nucleotide sequence ID" value="NZ_JANLCJ010000750.1"/>
</dbReference>
<accession>A0ABT2HC06</accession>
<evidence type="ECO:0000256" key="1">
    <source>
        <dbReference type="ARBA" id="ARBA00022512"/>
    </source>
</evidence>
<feature type="transmembrane region" description="Helical" evidence="5">
    <location>
        <begin position="31"/>
        <end position="55"/>
    </location>
</feature>
<evidence type="ECO:0000313" key="7">
    <source>
        <dbReference type="EMBL" id="MCS5737482.1"/>
    </source>
</evidence>
<keyword evidence="4" id="KW-0572">Peptidoglycan-anchor</keyword>
<dbReference type="Pfam" id="PF00746">
    <property type="entry name" value="Gram_pos_anchor"/>
    <property type="match status" value="1"/>
</dbReference>
<protein>
    <submittedName>
        <fullName evidence="7">LPXTG cell wall anchor domain-containing protein</fullName>
    </submittedName>
</protein>
<dbReference type="EMBL" id="JANLCJ010000750">
    <property type="protein sequence ID" value="MCS5737482.1"/>
    <property type="molecule type" value="Genomic_DNA"/>
</dbReference>
<keyword evidence="3" id="KW-0732">Signal</keyword>
<evidence type="ECO:0000256" key="5">
    <source>
        <dbReference type="SAM" id="Phobius"/>
    </source>
</evidence>
<evidence type="ECO:0000256" key="4">
    <source>
        <dbReference type="ARBA" id="ARBA00023088"/>
    </source>
</evidence>
<name>A0ABT2HC06_9MICO</name>
<evidence type="ECO:0000313" key="8">
    <source>
        <dbReference type="Proteomes" id="UP001165586"/>
    </source>
</evidence>
<feature type="domain" description="Gram-positive cocci surface proteins LPxTG" evidence="6">
    <location>
        <begin position="16"/>
        <end position="57"/>
    </location>
</feature>
<gene>
    <name evidence="7" type="ORF">N1032_27505</name>
</gene>
<evidence type="ECO:0000259" key="6">
    <source>
        <dbReference type="Pfam" id="PF00746"/>
    </source>
</evidence>
<dbReference type="InterPro" id="IPR019931">
    <property type="entry name" value="LPXTG_anchor"/>
</dbReference>
<dbReference type="Proteomes" id="UP001165586">
    <property type="component" value="Unassembled WGS sequence"/>
</dbReference>
<keyword evidence="8" id="KW-1185">Reference proteome</keyword>
<evidence type="ECO:0000256" key="3">
    <source>
        <dbReference type="ARBA" id="ARBA00022729"/>
    </source>
</evidence>
<sequence length="62" mass="6575">TESAKTQQAVSKLIAQSTERNTLPKTGESSIVGTILTNIGIGLVVLVGGAWLVLFKKGRHQK</sequence>
<keyword evidence="5" id="KW-1133">Transmembrane helix</keyword>
<proteinExistence type="predicted"/>
<comment type="caution">
    <text evidence="7">The sequence shown here is derived from an EMBL/GenBank/DDBJ whole genome shotgun (WGS) entry which is preliminary data.</text>
</comment>
<reference evidence="7" key="1">
    <citation type="submission" date="2022-08" db="EMBL/GenBank/DDBJ databases">
        <authorList>
            <person name="Deng Y."/>
            <person name="Han X.-F."/>
            <person name="Zhang Y.-Q."/>
        </authorList>
    </citation>
    <scope>NUCLEOTIDE SEQUENCE</scope>
    <source>
        <strain evidence="7">CPCC 203386</strain>
    </source>
</reference>
<organism evidence="7 8">
    <name type="scientific">Herbiconiux daphne</name>
    <dbReference type="NCBI Taxonomy" id="2970914"/>
    <lineage>
        <taxon>Bacteria</taxon>
        <taxon>Bacillati</taxon>
        <taxon>Actinomycetota</taxon>
        <taxon>Actinomycetes</taxon>
        <taxon>Micrococcales</taxon>
        <taxon>Microbacteriaceae</taxon>
        <taxon>Herbiconiux</taxon>
    </lineage>
</organism>
<evidence type="ECO:0000256" key="2">
    <source>
        <dbReference type="ARBA" id="ARBA00022525"/>
    </source>
</evidence>
<keyword evidence="5" id="KW-0812">Transmembrane</keyword>
<keyword evidence="5" id="KW-0472">Membrane</keyword>
<keyword evidence="1" id="KW-0134">Cell wall</keyword>
<feature type="non-terminal residue" evidence="7">
    <location>
        <position position="1"/>
    </location>
</feature>
<keyword evidence="2" id="KW-0964">Secreted</keyword>